<feature type="region of interest" description="Disordered" evidence="1">
    <location>
        <begin position="613"/>
        <end position="658"/>
    </location>
</feature>
<comment type="caution">
    <text evidence="2">The sequence shown here is derived from an EMBL/GenBank/DDBJ whole genome shotgun (WGS) entry which is preliminary data.</text>
</comment>
<proteinExistence type="predicted"/>
<feature type="compositionally biased region" description="Basic and acidic residues" evidence="1">
    <location>
        <begin position="448"/>
        <end position="457"/>
    </location>
</feature>
<name>A0A7J6MQH4_PEROL</name>
<feature type="region of interest" description="Disordered" evidence="1">
    <location>
        <begin position="376"/>
        <end position="397"/>
    </location>
</feature>
<evidence type="ECO:0000313" key="2">
    <source>
        <dbReference type="EMBL" id="KAF4673181.1"/>
    </source>
</evidence>
<reference evidence="2 3" key="1">
    <citation type="submission" date="2020-04" db="EMBL/GenBank/DDBJ databases">
        <title>Perkinsus olseni comparative genomics.</title>
        <authorList>
            <person name="Bogema D.R."/>
        </authorList>
    </citation>
    <scope>NUCLEOTIDE SEQUENCE [LARGE SCALE GENOMIC DNA]</scope>
    <source>
        <strain evidence="2">ATCC PRA-31</strain>
    </source>
</reference>
<gene>
    <name evidence="2" type="ORF">FOL46_007674</name>
</gene>
<organism evidence="2 3">
    <name type="scientific">Perkinsus olseni</name>
    <name type="common">Perkinsus atlanticus</name>
    <dbReference type="NCBI Taxonomy" id="32597"/>
    <lineage>
        <taxon>Eukaryota</taxon>
        <taxon>Sar</taxon>
        <taxon>Alveolata</taxon>
        <taxon>Perkinsozoa</taxon>
        <taxon>Perkinsea</taxon>
        <taxon>Perkinsida</taxon>
        <taxon>Perkinsidae</taxon>
        <taxon>Perkinsus</taxon>
    </lineage>
</organism>
<sequence length="658" mass="72656">MAPTADEALAKAPLPRHSVERCSTVILTAYPYIVIPGSESDILVMTSSEDHTRCQVVAHITDLPAVPACVCAKLLGRRLRLGIGCGSTVIILDFNEQATEWKLSHRLPAPDGQVVALTVRARITLSATMETLWHFDADSEQGCRSAFEAEDGETILRVECDEEGMAAVLLRCGRSEKLALVNLNSKDLASYTPPFPPGSTVEQVTLNSSAGQSFLYCLATTRRGFTAFKCTPSCRGTRRLSLRPVAYLESPAGWESRLLLADQKPGIVVALLWNAKCLKILTRYMNTREEDRYGCLEMSTLTKPASINHRNSGGPENVVPLGVAFEGKQEAPTVLLLRRPPSQNAPPSIVAITIRDRQKRPPVAMSEPTRGSFKELLPPHANHSNPSVGTTVGLKETAASSTKEDDVWKDWHLWSQFSSTWRGITKKARLKPLMRTKSSAPLASTDGPAHDHTEHARPKNAAPHLGHWLGSSRLDESPLDPWHNHLASPYQTTEHSRRGQLYRRNILQQAKQRRCRPELVDLSNEQRLLLNEPMDLPCRSLSFGTIYTMSQVEKNSFLKKIVTPVPAPVRSLEKGIWRIKYRSASVSSREYLRQLYRRLQGVVERADFGRSNAGSALSMAKKDEQQGAVKDQTTAANSQPQASSNASAAVEKKATKGE</sequence>
<dbReference type="EMBL" id="JABANN010000056">
    <property type="protein sequence ID" value="KAF4673181.1"/>
    <property type="molecule type" value="Genomic_DNA"/>
</dbReference>
<feature type="compositionally biased region" description="Low complexity" evidence="1">
    <location>
        <begin position="635"/>
        <end position="649"/>
    </location>
</feature>
<dbReference type="Proteomes" id="UP000572268">
    <property type="component" value="Unassembled WGS sequence"/>
</dbReference>
<evidence type="ECO:0000313" key="3">
    <source>
        <dbReference type="Proteomes" id="UP000572268"/>
    </source>
</evidence>
<protein>
    <submittedName>
        <fullName evidence="2">Uncharacterized protein</fullName>
    </submittedName>
</protein>
<accession>A0A7J6MQH4</accession>
<feature type="region of interest" description="Disordered" evidence="1">
    <location>
        <begin position="433"/>
        <end position="470"/>
    </location>
</feature>
<dbReference type="AlphaFoldDB" id="A0A7J6MQH4"/>
<evidence type="ECO:0000256" key="1">
    <source>
        <dbReference type="SAM" id="MobiDB-lite"/>
    </source>
</evidence>